<keyword evidence="2" id="KW-1185">Reference proteome</keyword>
<dbReference type="AlphaFoldDB" id="A0A9P6JR10"/>
<dbReference type="EMBL" id="MU157841">
    <property type="protein sequence ID" value="KAF9530267.1"/>
    <property type="molecule type" value="Genomic_DNA"/>
</dbReference>
<dbReference type="Proteomes" id="UP000807306">
    <property type="component" value="Unassembled WGS sequence"/>
</dbReference>
<evidence type="ECO:0000313" key="2">
    <source>
        <dbReference type="Proteomes" id="UP000807306"/>
    </source>
</evidence>
<sequence length="91" mass="10082">MVTLTLAPCYIITRTSRYPLPAHHFVCTLQTSPQPFCTFPVLPTPLACIFITPPHRLTPRSGFVHHLPVPSPIALHSSPCHSALSDCRCCY</sequence>
<proteinExistence type="predicted"/>
<gene>
    <name evidence="1" type="ORF">CPB83DRAFT_191417</name>
</gene>
<reference evidence="1" key="1">
    <citation type="submission" date="2020-11" db="EMBL/GenBank/DDBJ databases">
        <authorList>
            <consortium name="DOE Joint Genome Institute"/>
            <person name="Ahrendt S."/>
            <person name="Riley R."/>
            <person name="Andreopoulos W."/>
            <person name="Labutti K."/>
            <person name="Pangilinan J."/>
            <person name="Ruiz-Duenas F.J."/>
            <person name="Barrasa J.M."/>
            <person name="Sanchez-Garcia M."/>
            <person name="Camarero S."/>
            <person name="Miyauchi S."/>
            <person name="Serrano A."/>
            <person name="Linde D."/>
            <person name="Babiker R."/>
            <person name="Drula E."/>
            <person name="Ayuso-Fernandez I."/>
            <person name="Pacheco R."/>
            <person name="Padilla G."/>
            <person name="Ferreira P."/>
            <person name="Barriuso J."/>
            <person name="Kellner H."/>
            <person name="Castanera R."/>
            <person name="Alfaro M."/>
            <person name="Ramirez L."/>
            <person name="Pisabarro A.G."/>
            <person name="Kuo A."/>
            <person name="Tritt A."/>
            <person name="Lipzen A."/>
            <person name="He G."/>
            <person name="Yan M."/>
            <person name="Ng V."/>
            <person name="Cullen D."/>
            <person name="Martin F."/>
            <person name="Rosso M.-N."/>
            <person name="Henrissat B."/>
            <person name="Hibbett D."/>
            <person name="Martinez A.T."/>
            <person name="Grigoriev I.V."/>
        </authorList>
    </citation>
    <scope>NUCLEOTIDE SEQUENCE</scope>
    <source>
        <strain evidence="1">CBS 506.95</strain>
    </source>
</reference>
<name>A0A9P6JR10_9AGAR</name>
<accession>A0A9P6JR10</accession>
<comment type="caution">
    <text evidence="1">The sequence shown here is derived from an EMBL/GenBank/DDBJ whole genome shotgun (WGS) entry which is preliminary data.</text>
</comment>
<protein>
    <submittedName>
        <fullName evidence="1">Uncharacterized protein</fullName>
    </submittedName>
</protein>
<organism evidence="1 2">
    <name type="scientific">Crepidotus variabilis</name>
    <dbReference type="NCBI Taxonomy" id="179855"/>
    <lineage>
        <taxon>Eukaryota</taxon>
        <taxon>Fungi</taxon>
        <taxon>Dikarya</taxon>
        <taxon>Basidiomycota</taxon>
        <taxon>Agaricomycotina</taxon>
        <taxon>Agaricomycetes</taxon>
        <taxon>Agaricomycetidae</taxon>
        <taxon>Agaricales</taxon>
        <taxon>Agaricineae</taxon>
        <taxon>Crepidotaceae</taxon>
        <taxon>Crepidotus</taxon>
    </lineage>
</organism>
<evidence type="ECO:0000313" key="1">
    <source>
        <dbReference type="EMBL" id="KAF9530267.1"/>
    </source>
</evidence>